<dbReference type="Proteomes" id="UP000440732">
    <property type="component" value="Unassembled WGS sequence"/>
</dbReference>
<evidence type="ECO:0000313" key="20">
    <source>
        <dbReference type="Proteomes" id="UP000486351"/>
    </source>
</evidence>
<dbReference type="AlphaFoldDB" id="A0A6A4B4M5"/>
<dbReference type="Proteomes" id="UP000429523">
    <property type="component" value="Unassembled WGS sequence"/>
</dbReference>
<dbReference type="EMBL" id="QXGA01005834">
    <property type="protein sequence ID" value="KAE9065493.1"/>
    <property type="molecule type" value="Genomic_DNA"/>
</dbReference>
<dbReference type="Proteomes" id="UP000486351">
    <property type="component" value="Unassembled WGS sequence"/>
</dbReference>
<dbReference type="Proteomes" id="UP000476176">
    <property type="component" value="Unassembled WGS sequence"/>
</dbReference>
<gene>
    <name evidence="10" type="ORF">PF001_g30284</name>
    <name evidence="9" type="ORF">PF002_g30991</name>
    <name evidence="8" type="ORF">PF004_g29435</name>
    <name evidence="7" type="ORF">PF005_g30726</name>
    <name evidence="6" type="ORF">PF006_g30456</name>
    <name evidence="5" type="ORF">PF007_g31275</name>
    <name evidence="11" type="ORF">PF008_g29554</name>
    <name evidence="2" type="ORF">PF009_g30931</name>
    <name evidence="4" type="ORF">PF010_g30984</name>
    <name evidence="3" type="ORF">PF011_g29912</name>
</gene>
<evidence type="ECO:0000256" key="1">
    <source>
        <dbReference type="SAM" id="MobiDB-lite"/>
    </source>
</evidence>
<dbReference type="EMBL" id="QXFX01006467">
    <property type="protein sequence ID" value="KAE9058470.1"/>
    <property type="molecule type" value="Genomic_DNA"/>
</dbReference>
<evidence type="ECO:0000313" key="17">
    <source>
        <dbReference type="Proteomes" id="UP000441208"/>
    </source>
</evidence>
<evidence type="ECO:0000313" key="21">
    <source>
        <dbReference type="Proteomes" id="UP000488956"/>
    </source>
</evidence>
<protein>
    <submittedName>
        <fullName evidence="10">Uncharacterized protein</fullName>
    </submittedName>
</protein>
<dbReference type="Proteomes" id="UP000440367">
    <property type="component" value="Unassembled WGS sequence"/>
</dbReference>
<keyword evidence="13" id="KW-1185">Reference proteome</keyword>
<reference evidence="12 13" key="1">
    <citation type="submission" date="2018-08" db="EMBL/GenBank/DDBJ databases">
        <title>Genomic investigation of the strawberry pathogen Phytophthora fragariae indicates pathogenicity is determined by transcriptional variation in three key races.</title>
        <authorList>
            <person name="Adams T.M."/>
            <person name="Armitage A.D."/>
            <person name="Sobczyk M.K."/>
            <person name="Bates H.J."/>
            <person name="Dunwell J.M."/>
            <person name="Nellist C.F."/>
            <person name="Harrison R.J."/>
        </authorList>
    </citation>
    <scope>NUCLEOTIDE SEQUENCE [LARGE SCALE GENOMIC DNA]</scope>
    <source>
        <strain evidence="10 14">A4</strain>
        <strain evidence="9 15">BC-1</strain>
        <strain evidence="8 19">BC-23</strain>
        <strain evidence="7 13">NOV-27</strain>
        <strain evidence="6 16">NOV-5</strain>
        <strain evidence="5 17">NOV-71</strain>
        <strain evidence="11 20">NOV-77</strain>
        <strain evidence="2 12">NOV-9</strain>
        <strain evidence="4 21">ONT-3</strain>
        <strain evidence="3 18">SCRP245</strain>
    </source>
</reference>
<dbReference type="EMBL" id="QXGC01005348">
    <property type="protein sequence ID" value="KAE9165625.1"/>
    <property type="molecule type" value="Genomic_DNA"/>
</dbReference>
<evidence type="ECO:0000313" key="18">
    <source>
        <dbReference type="Proteomes" id="UP000460718"/>
    </source>
</evidence>
<dbReference type="Proteomes" id="UP000433483">
    <property type="component" value="Unassembled WGS sequence"/>
</dbReference>
<name>A0A6A4B4M5_9STRA</name>
<dbReference type="EMBL" id="QXFY01004941">
    <property type="protein sequence ID" value="KAE9274591.1"/>
    <property type="molecule type" value="Genomic_DNA"/>
</dbReference>
<dbReference type="Proteomes" id="UP000437068">
    <property type="component" value="Unassembled WGS sequence"/>
</dbReference>
<dbReference type="Proteomes" id="UP000441208">
    <property type="component" value="Unassembled WGS sequence"/>
</dbReference>
<evidence type="ECO:0000313" key="16">
    <source>
        <dbReference type="Proteomes" id="UP000440732"/>
    </source>
</evidence>
<evidence type="ECO:0000313" key="13">
    <source>
        <dbReference type="Proteomes" id="UP000433483"/>
    </source>
</evidence>
<evidence type="ECO:0000313" key="7">
    <source>
        <dbReference type="EMBL" id="KAE9162754.1"/>
    </source>
</evidence>
<organism evidence="10 14">
    <name type="scientific">Phytophthora fragariae</name>
    <dbReference type="NCBI Taxonomy" id="53985"/>
    <lineage>
        <taxon>Eukaryota</taxon>
        <taxon>Sar</taxon>
        <taxon>Stramenopiles</taxon>
        <taxon>Oomycota</taxon>
        <taxon>Peronosporomycetes</taxon>
        <taxon>Peronosporales</taxon>
        <taxon>Peronosporaceae</taxon>
        <taxon>Phytophthora</taxon>
    </lineage>
</organism>
<evidence type="ECO:0000313" key="8">
    <source>
        <dbReference type="EMBL" id="KAE9165625.1"/>
    </source>
</evidence>
<evidence type="ECO:0000313" key="4">
    <source>
        <dbReference type="EMBL" id="KAE9058470.1"/>
    </source>
</evidence>
<evidence type="ECO:0000313" key="6">
    <source>
        <dbReference type="EMBL" id="KAE9065493.1"/>
    </source>
</evidence>
<evidence type="ECO:0000313" key="14">
    <source>
        <dbReference type="Proteomes" id="UP000437068"/>
    </source>
</evidence>
<evidence type="ECO:0000313" key="19">
    <source>
        <dbReference type="Proteomes" id="UP000476176"/>
    </source>
</evidence>
<evidence type="ECO:0000313" key="12">
    <source>
        <dbReference type="Proteomes" id="UP000429523"/>
    </source>
</evidence>
<dbReference type="Proteomes" id="UP000488956">
    <property type="component" value="Unassembled WGS sequence"/>
</dbReference>
<evidence type="ECO:0000313" key="9">
    <source>
        <dbReference type="EMBL" id="KAE9166960.1"/>
    </source>
</evidence>
<evidence type="ECO:0000313" key="5">
    <source>
        <dbReference type="EMBL" id="KAE9058515.1"/>
    </source>
</evidence>
<evidence type="ECO:0000313" key="11">
    <source>
        <dbReference type="EMBL" id="KAE9274591.1"/>
    </source>
</evidence>
<feature type="region of interest" description="Disordered" evidence="1">
    <location>
        <begin position="174"/>
        <end position="201"/>
    </location>
</feature>
<dbReference type="OrthoDB" id="77190at2759"/>
<dbReference type="EMBL" id="QXGB01005568">
    <property type="protein sequence ID" value="KAE9162754.1"/>
    <property type="molecule type" value="Genomic_DNA"/>
</dbReference>
<evidence type="ECO:0000313" key="3">
    <source>
        <dbReference type="EMBL" id="KAE8960992.1"/>
    </source>
</evidence>
<dbReference type="EMBL" id="QXGD01005226">
    <property type="protein sequence ID" value="KAE9166960.1"/>
    <property type="molecule type" value="Genomic_DNA"/>
</dbReference>
<dbReference type="Proteomes" id="UP000460718">
    <property type="component" value="Unassembled WGS sequence"/>
</dbReference>
<comment type="caution">
    <text evidence="10">The sequence shown here is derived from an EMBL/GenBank/DDBJ whole genome shotgun (WGS) entry which is preliminary data.</text>
</comment>
<dbReference type="EMBL" id="QXGE01005655">
    <property type="protein sequence ID" value="KAE9266925.1"/>
    <property type="molecule type" value="Genomic_DNA"/>
</dbReference>
<proteinExistence type="predicted"/>
<dbReference type="EMBL" id="QXGF01005326">
    <property type="protein sequence ID" value="KAE8918756.1"/>
    <property type="molecule type" value="Genomic_DNA"/>
</dbReference>
<evidence type="ECO:0000313" key="2">
    <source>
        <dbReference type="EMBL" id="KAE8918756.1"/>
    </source>
</evidence>
<sequence length="206" mass="23250">MSPYSQLKSPFMTSASQPNLSRELDWKAEYLDKDGVLRRSCCVTRRMIQRGAWIKNALDLTVDEQAHTSIKARTLEKQNSRRATMQLGEVADHKRSANASLKYQAKFNKEKWLEDVNLRAAERVARQHQQHLQEVLECSDLVDLTENNSAVSPSRSNTYIDNEGNLRRRISAPPEAPQANQEGFVPAPATPAPPAPTTLDELHEIC</sequence>
<accession>A0A6A4B4M5</accession>
<dbReference type="EMBL" id="QXFZ01006513">
    <property type="protein sequence ID" value="KAE9058515.1"/>
    <property type="molecule type" value="Genomic_DNA"/>
</dbReference>
<evidence type="ECO:0000313" key="10">
    <source>
        <dbReference type="EMBL" id="KAE9266925.1"/>
    </source>
</evidence>
<evidence type="ECO:0000313" key="15">
    <source>
        <dbReference type="Proteomes" id="UP000440367"/>
    </source>
</evidence>
<dbReference type="EMBL" id="QXFW01005782">
    <property type="protein sequence ID" value="KAE8960992.1"/>
    <property type="molecule type" value="Genomic_DNA"/>
</dbReference>